<proteinExistence type="predicted"/>
<dbReference type="OrthoDB" id="2045557at2"/>
<accession>A0A4R1MJY0</accession>
<evidence type="ECO:0000313" key="3">
    <source>
        <dbReference type="EMBL" id="TCK93108.1"/>
    </source>
</evidence>
<comment type="caution">
    <text evidence="3">The sequence shown here is derived from an EMBL/GenBank/DDBJ whole genome shotgun (WGS) entry which is preliminary data.</text>
</comment>
<sequence>MGQKSKQGSFTIEASLLMPFIVFVLITLIYMGFYFHDKTLLQTAVNDVSIKQAKALKYTEVDITTGAVNFQTINDRNLYWRWTNLNTEPQNEKAYLIERLHTKLFQVNPEAITINTRVEKNLISHYVVVECVAPFNTPFNFIPMLLNKGQPLRITAQSKAMMPDHQEFVRTIDLMQYAIDNLAFLEGMNNAYQEALNTIESHLQ</sequence>
<keyword evidence="4" id="KW-1185">Reference proteome</keyword>
<dbReference type="AlphaFoldDB" id="A0A4R1MJY0"/>
<gene>
    <name evidence="3" type="ORF">EDC19_1286</name>
</gene>
<feature type="transmembrane region" description="Helical" evidence="1">
    <location>
        <begin position="12"/>
        <end position="35"/>
    </location>
</feature>
<dbReference type="EMBL" id="SMGQ01000012">
    <property type="protein sequence ID" value="TCK93108.1"/>
    <property type="molecule type" value="Genomic_DNA"/>
</dbReference>
<evidence type="ECO:0000313" key="4">
    <source>
        <dbReference type="Proteomes" id="UP000294545"/>
    </source>
</evidence>
<dbReference type="InterPro" id="IPR012495">
    <property type="entry name" value="TadE-like_dom"/>
</dbReference>
<dbReference type="Pfam" id="PF07811">
    <property type="entry name" value="TadE"/>
    <property type="match status" value="1"/>
</dbReference>
<keyword evidence="1" id="KW-0472">Membrane</keyword>
<reference evidence="3 4" key="1">
    <citation type="submission" date="2019-03" db="EMBL/GenBank/DDBJ databases">
        <title>Genomic Encyclopedia of Type Strains, Phase IV (KMG-IV): sequencing the most valuable type-strain genomes for metagenomic binning, comparative biology and taxonomic classification.</title>
        <authorList>
            <person name="Goeker M."/>
        </authorList>
    </citation>
    <scope>NUCLEOTIDE SEQUENCE [LARGE SCALE GENOMIC DNA]</scope>
    <source>
        <strain evidence="3 4">DSM 24176</strain>
    </source>
</reference>
<dbReference type="Proteomes" id="UP000294545">
    <property type="component" value="Unassembled WGS sequence"/>
</dbReference>
<keyword evidence="1" id="KW-1133">Transmembrane helix</keyword>
<protein>
    <submittedName>
        <fullName evidence="3">TadE-like protein</fullName>
    </submittedName>
</protein>
<dbReference type="RefSeq" id="WP_132282022.1">
    <property type="nucleotide sequence ID" value="NZ_SMGQ01000012.1"/>
</dbReference>
<keyword evidence="1" id="KW-0812">Transmembrane</keyword>
<organism evidence="3 4">
    <name type="scientific">Natranaerovirga hydrolytica</name>
    <dbReference type="NCBI Taxonomy" id="680378"/>
    <lineage>
        <taxon>Bacteria</taxon>
        <taxon>Bacillati</taxon>
        <taxon>Bacillota</taxon>
        <taxon>Clostridia</taxon>
        <taxon>Lachnospirales</taxon>
        <taxon>Natranaerovirgaceae</taxon>
        <taxon>Natranaerovirga</taxon>
    </lineage>
</organism>
<evidence type="ECO:0000256" key="1">
    <source>
        <dbReference type="SAM" id="Phobius"/>
    </source>
</evidence>
<name>A0A4R1MJY0_9FIRM</name>
<evidence type="ECO:0000259" key="2">
    <source>
        <dbReference type="Pfam" id="PF07811"/>
    </source>
</evidence>
<feature type="domain" description="TadE-like" evidence="2">
    <location>
        <begin position="8"/>
        <end position="47"/>
    </location>
</feature>